<proteinExistence type="predicted"/>
<dbReference type="EMBL" id="JBAHYK010000109">
    <property type="protein sequence ID" value="KAL0578276.1"/>
    <property type="molecule type" value="Genomic_DNA"/>
</dbReference>
<feature type="region of interest" description="Disordered" evidence="1">
    <location>
        <begin position="191"/>
        <end position="225"/>
    </location>
</feature>
<accession>A0ABR3FSF0</accession>
<dbReference type="Proteomes" id="UP001465976">
    <property type="component" value="Unassembled WGS sequence"/>
</dbReference>
<keyword evidence="3" id="KW-1185">Reference proteome</keyword>
<feature type="compositionally biased region" description="Polar residues" evidence="1">
    <location>
        <begin position="395"/>
        <end position="434"/>
    </location>
</feature>
<evidence type="ECO:0000256" key="1">
    <source>
        <dbReference type="SAM" id="MobiDB-lite"/>
    </source>
</evidence>
<sequence>MSSFDYYPDSLPTMLFDNRRQPGGLYNHMVEILSNMRKSAFCNVNMDVDFFRRKKIDNWANHYGFRTGSNTEFNANIFGEIVGEQYGTLLGPTGNHFPGRMDEEMKPIADSSHIKPVIVLGKPSLCDEVLGDYFHDQIVVFNDIRRADEREEEQERQEFEAKEIIKGKDSEDSEPCLIVLHGQLLYSVERESGSGSSAKPQARVMTKRRADGARTSSASTAHVASDVSPSSALDVRAGRPLAERELPGVEYVRVGAKYSPWVIPGYGGPRFQQRLARAIQPDWRDAQGQLIPLWDVWTVLRPGTVIMANVVINVYIMTGGKGKRRKVYQAAIQSLRVLGRSDVPVDKPQANFDESESVRNQGQMLDDAASLALRNLVIPEVGCGSRETSVERSATEPNVESDSPGSGDSNVSRSVAGPSTRSSGPVDAVQQNNLPRAEFLEDTEMQFMGNTRGSKGKKARRS</sequence>
<protein>
    <submittedName>
        <fullName evidence="2">Uncharacterized protein</fullName>
    </submittedName>
</protein>
<feature type="compositionally biased region" description="Polar residues" evidence="1">
    <location>
        <begin position="214"/>
        <end position="225"/>
    </location>
</feature>
<evidence type="ECO:0000313" key="2">
    <source>
        <dbReference type="EMBL" id="KAL0578276.1"/>
    </source>
</evidence>
<gene>
    <name evidence="2" type="ORF">V5O48_003720</name>
</gene>
<comment type="caution">
    <text evidence="2">The sequence shown here is derived from an EMBL/GenBank/DDBJ whole genome shotgun (WGS) entry which is preliminary data.</text>
</comment>
<name>A0ABR3FSF0_9AGAR</name>
<organism evidence="2 3">
    <name type="scientific">Marasmius crinis-equi</name>
    <dbReference type="NCBI Taxonomy" id="585013"/>
    <lineage>
        <taxon>Eukaryota</taxon>
        <taxon>Fungi</taxon>
        <taxon>Dikarya</taxon>
        <taxon>Basidiomycota</taxon>
        <taxon>Agaricomycotina</taxon>
        <taxon>Agaricomycetes</taxon>
        <taxon>Agaricomycetidae</taxon>
        <taxon>Agaricales</taxon>
        <taxon>Marasmiineae</taxon>
        <taxon>Marasmiaceae</taxon>
        <taxon>Marasmius</taxon>
    </lineage>
</organism>
<feature type="region of interest" description="Disordered" evidence="1">
    <location>
        <begin position="384"/>
        <end position="462"/>
    </location>
</feature>
<evidence type="ECO:0000313" key="3">
    <source>
        <dbReference type="Proteomes" id="UP001465976"/>
    </source>
</evidence>
<reference evidence="2 3" key="1">
    <citation type="submission" date="2024-02" db="EMBL/GenBank/DDBJ databases">
        <title>A draft genome for the cacao thread blight pathogen Marasmius crinis-equi.</title>
        <authorList>
            <person name="Cohen S.P."/>
            <person name="Baruah I.K."/>
            <person name="Amoako-Attah I."/>
            <person name="Bukari Y."/>
            <person name="Meinhardt L.W."/>
            <person name="Bailey B.A."/>
        </authorList>
    </citation>
    <scope>NUCLEOTIDE SEQUENCE [LARGE SCALE GENOMIC DNA]</scope>
    <source>
        <strain evidence="2 3">GH-76</strain>
    </source>
</reference>